<name>A0A8C1BN24_CYPCA</name>
<feature type="domain" description="WAP" evidence="2">
    <location>
        <begin position="91"/>
        <end position="135"/>
    </location>
</feature>
<proteinExistence type="predicted"/>
<dbReference type="Ensembl" id="ENSCCRT00000039069.2">
    <property type="protein sequence ID" value="ENSCCRP00000036044.2"/>
    <property type="gene ID" value="ENSCCRG00000019349.2"/>
</dbReference>
<dbReference type="GO" id="GO:0005615">
    <property type="term" value="C:extracellular space"/>
    <property type="evidence" value="ECO:0007669"/>
    <property type="project" value="TreeGrafter"/>
</dbReference>
<accession>A0A8C1BN24</accession>
<dbReference type="Pfam" id="PF00095">
    <property type="entry name" value="WAP"/>
    <property type="match status" value="2"/>
</dbReference>
<sequence>MLLAYREETRQPWGLIAGLPVPGVLFSAGKLIQYLHVLLALLMLTISKPGECPPQTSGTLCTTSCNSDSNCPDNEKCCSNGCGSYCTAPYTVKPGQCPKPKSVPECAESCFHDGQCPATQKCCPTTCGHVCSELRMCSGTWSLKWSWVFCMMLTGSFQFSALFIWHFPCFLKPFKDFLSAPHPHTNKKKKKNYF</sequence>
<dbReference type="GeneTree" id="ENSGT01060000248817"/>
<protein>
    <recommendedName>
        <fullName evidence="2">WAP domain-containing protein</fullName>
    </recommendedName>
</protein>
<evidence type="ECO:0000256" key="1">
    <source>
        <dbReference type="SAM" id="Phobius"/>
    </source>
</evidence>
<keyword evidence="1" id="KW-0812">Transmembrane</keyword>
<dbReference type="Proteomes" id="UP001108240">
    <property type="component" value="Unplaced"/>
</dbReference>
<evidence type="ECO:0000259" key="2">
    <source>
        <dbReference type="PROSITE" id="PS51390"/>
    </source>
</evidence>
<keyword evidence="1" id="KW-0472">Membrane</keyword>
<dbReference type="SMART" id="SM00217">
    <property type="entry name" value="WAP"/>
    <property type="match status" value="2"/>
</dbReference>
<dbReference type="PRINTS" id="PR00003">
    <property type="entry name" value="4DISULPHCORE"/>
</dbReference>
<dbReference type="SUPFAM" id="SSF57256">
    <property type="entry name" value="Elafin-like"/>
    <property type="match status" value="2"/>
</dbReference>
<reference evidence="3" key="1">
    <citation type="submission" date="2025-08" db="UniProtKB">
        <authorList>
            <consortium name="Ensembl"/>
        </authorList>
    </citation>
    <scope>IDENTIFICATION</scope>
</reference>
<dbReference type="GO" id="GO:0045087">
    <property type="term" value="P:innate immune response"/>
    <property type="evidence" value="ECO:0007669"/>
    <property type="project" value="TreeGrafter"/>
</dbReference>
<keyword evidence="4" id="KW-1185">Reference proteome</keyword>
<dbReference type="GO" id="GO:0004867">
    <property type="term" value="F:serine-type endopeptidase inhibitor activity"/>
    <property type="evidence" value="ECO:0007669"/>
    <property type="project" value="TreeGrafter"/>
</dbReference>
<dbReference type="InterPro" id="IPR036645">
    <property type="entry name" value="Elafin-like_sf"/>
</dbReference>
<evidence type="ECO:0000313" key="4">
    <source>
        <dbReference type="Proteomes" id="UP001108240"/>
    </source>
</evidence>
<evidence type="ECO:0000313" key="3">
    <source>
        <dbReference type="Ensembl" id="ENSCCRP00000036044.2"/>
    </source>
</evidence>
<dbReference type="PANTHER" id="PTHR19441">
    <property type="entry name" value="WHEY ACDIC PROTEIN WAP"/>
    <property type="match status" value="1"/>
</dbReference>
<reference evidence="3" key="2">
    <citation type="submission" date="2025-09" db="UniProtKB">
        <authorList>
            <consortium name="Ensembl"/>
        </authorList>
    </citation>
    <scope>IDENTIFICATION</scope>
</reference>
<dbReference type="InterPro" id="IPR008197">
    <property type="entry name" value="WAP_dom"/>
</dbReference>
<feature type="domain" description="WAP" evidence="2">
    <location>
        <begin position="45"/>
        <end position="90"/>
    </location>
</feature>
<dbReference type="PROSITE" id="PS51390">
    <property type="entry name" value="WAP"/>
    <property type="match status" value="2"/>
</dbReference>
<keyword evidence="1" id="KW-1133">Transmembrane helix</keyword>
<feature type="transmembrane region" description="Helical" evidence="1">
    <location>
        <begin position="145"/>
        <end position="165"/>
    </location>
</feature>
<dbReference type="GO" id="GO:0019731">
    <property type="term" value="P:antibacterial humoral response"/>
    <property type="evidence" value="ECO:0007669"/>
    <property type="project" value="TreeGrafter"/>
</dbReference>
<dbReference type="InterPro" id="IPR050514">
    <property type="entry name" value="WAP_four-disulfide_core"/>
</dbReference>
<dbReference type="Gene3D" id="4.10.75.10">
    <property type="entry name" value="Elafin-like"/>
    <property type="match status" value="2"/>
</dbReference>
<dbReference type="PANTHER" id="PTHR19441:SF95">
    <property type="entry name" value="PERLWAPIN ISOFORM X1"/>
    <property type="match status" value="1"/>
</dbReference>
<organism evidence="3 4">
    <name type="scientific">Cyprinus carpio carpio</name>
    <dbReference type="NCBI Taxonomy" id="630221"/>
    <lineage>
        <taxon>Eukaryota</taxon>
        <taxon>Metazoa</taxon>
        <taxon>Chordata</taxon>
        <taxon>Craniata</taxon>
        <taxon>Vertebrata</taxon>
        <taxon>Euteleostomi</taxon>
        <taxon>Actinopterygii</taxon>
        <taxon>Neopterygii</taxon>
        <taxon>Teleostei</taxon>
        <taxon>Ostariophysi</taxon>
        <taxon>Cypriniformes</taxon>
        <taxon>Cyprinidae</taxon>
        <taxon>Cyprininae</taxon>
        <taxon>Cyprinus</taxon>
    </lineage>
</organism>
<dbReference type="AlphaFoldDB" id="A0A8C1BN24"/>